<name>A0A401FK74_9LACO</name>
<comment type="caution">
    <text evidence="2">The sequence shown here is derived from an EMBL/GenBank/DDBJ whole genome shotgun (WGS) entry which is preliminary data.</text>
</comment>
<feature type="compositionally biased region" description="Low complexity" evidence="1">
    <location>
        <begin position="24"/>
        <end position="52"/>
    </location>
</feature>
<keyword evidence="3" id="KW-1185">Reference proteome</keyword>
<proteinExistence type="predicted"/>
<evidence type="ECO:0000313" key="2">
    <source>
        <dbReference type="EMBL" id="GAY72737.1"/>
    </source>
</evidence>
<organism evidence="2 3">
    <name type="scientific">Lentilactobacillus kosonis</name>
    <dbReference type="NCBI Taxonomy" id="2810561"/>
    <lineage>
        <taxon>Bacteria</taxon>
        <taxon>Bacillati</taxon>
        <taxon>Bacillota</taxon>
        <taxon>Bacilli</taxon>
        <taxon>Lactobacillales</taxon>
        <taxon>Lactobacillaceae</taxon>
        <taxon>Lentilactobacillus</taxon>
    </lineage>
</organism>
<dbReference type="Gene3D" id="2.30.30.170">
    <property type="match status" value="1"/>
</dbReference>
<dbReference type="AlphaFoldDB" id="A0A401FK74"/>
<dbReference type="InterPro" id="IPR038200">
    <property type="entry name" value="GW_dom_sf"/>
</dbReference>
<reference evidence="2 3" key="1">
    <citation type="submission" date="2017-11" db="EMBL/GenBank/DDBJ databases">
        <title>Draft Genome Sequence of Lactobacillus curieae NBRC 111893 isolated from Koso, a Japanese sugar-Vegetable Fermented Beverage.</title>
        <authorList>
            <person name="Chiou T.Y."/>
            <person name="Oshima K."/>
            <person name="Suda W."/>
            <person name="Hattori M."/>
            <person name="Takahashi T."/>
        </authorList>
    </citation>
    <scope>NUCLEOTIDE SEQUENCE [LARGE SCALE GENOMIC DNA]</scope>
    <source>
        <strain evidence="2 3">NBRC111893</strain>
    </source>
</reference>
<protein>
    <submittedName>
        <fullName evidence="2">N-acetylmuramoyl-L-alanine amidase, family 4</fullName>
    </submittedName>
</protein>
<gene>
    <name evidence="2" type="ORF">NBRC111893_883</name>
</gene>
<sequence>MITLIQQYNLDQTFSETGNGGSGSNNSNSDNSGSNSSNSGSNSSNSGSNSSNLNDTGTNDGSAANPGAKPLDTAKYTSADPNQMVLLSPTFNKYYAYNHVKGTSAKEKRYSFKSLKVTKPVWVYLDMKAKKRELVPTGIELDFNKNQKHKFWVYSPVLAFPETFYNTNSGSITVDSKSNADIYNHVYGSDYLAKSMGKISKLQENVNYVVDGEAIVDNSQGELWYRIKFNGTSGWIKSSEIKSYTANVVYVKVKLNKKLASTVKSGYAYNHVPNTTGVKRAPLKRWELQIKAN</sequence>
<accession>A0A401FK74</accession>
<feature type="region of interest" description="Disordered" evidence="1">
    <location>
        <begin position="13"/>
        <end position="76"/>
    </location>
</feature>
<feature type="compositionally biased region" description="Polar residues" evidence="1">
    <location>
        <begin position="53"/>
        <end position="62"/>
    </location>
</feature>
<evidence type="ECO:0000313" key="3">
    <source>
        <dbReference type="Proteomes" id="UP000286974"/>
    </source>
</evidence>
<dbReference type="Proteomes" id="UP000286974">
    <property type="component" value="Unassembled WGS sequence"/>
</dbReference>
<evidence type="ECO:0000256" key="1">
    <source>
        <dbReference type="SAM" id="MobiDB-lite"/>
    </source>
</evidence>
<dbReference type="EMBL" id="BEXA01000002">
    <property type="protein sequence ID" value="GAY72737.1"/>
    <property type="molecule type" value="Genomic_DNA"/>
</dbReference>